<dbReference type="NCBIfam" id="TIGR01451">
    <property type="entry name" value="B_ant_repeat"/>
    <property type="match status" value="1"/>
</dbReference>
<dbReference type="OrthoDB" id="9773411at2"/>
<dbReference type="EMBL" id="FOCF01000002">
    <property type="protein sequence ID" value="SEM76967.1"/>
    <property type="molecule type" value="Genomic_DNA"/>
</dbReference>
<dbReference type="PANTHER" id="PTHR34819:SF3">
    <property type="entry name" value="CELL SURFACE PROTEIN"/>
    <property type="match status" value="1"/>
</dbReference>
<protein>
    <submittedName>
        <fullName evidence="3">Conserved repeat domain-containing protein</fullName>
    </submittedName>
</protein>
<dbReference type="Pfam" id="PF01345">
    <property type="entry name" value="DUF11"/>
    <property type="match status" value="1"/>
</dbReference>
<feature type="domain" description="DUF11" evidence="2">
    <location>
        <begin position="348"/>
        <end position="452"/>
    </location>
</feature>
<gene>
    <name evidence="3" type="ORF">SAMN05192583_1168</name>
</gene>
<evidence type="ECO:0000256" key="1">
    <source>
        <dbReference type="SAM" id="SignalP"/>
    </source>
</evidence>
<dbReference type="InterPro" id="IPR001434">
    <property type="entry name" value="OmcB-like_DUF11"/>
</dbReference>
<feature type="signal peptide" evidence="1">
    <location>
        <begin position="1"/>
        <end position="21"/>
    </location>
</feature>
<reference evidence="4" key="1">
    <citation type="submission" date="2016-10" db="EMBL/GenBank/DDBJ databases">
        <authorList>
            <person name="Varghese N."/>
            <person name="Submissions S."/>
        </authorList>
    </citation>
    <scope>NUCLEOTIDE SEQUENCE [LARGE SCALE GENOMIC DNA]</scope>
    <source>
        <strain evidence="4">S6-262</strain>
    </source>
</reference>
<evidence type="ECO:0000313" key="4">
    <source>
        <dbReference type="Proteomes" id="UP000199206"/>
    </source>
</evidence>
<evidence type="ECO:0000313" key="3">
    <source>
        <dbReference type="EMBL" id="SEM76967.1"/>
    </source>
</evidence>
<feature type="chain" id="PRO_5011611130" evidence="1">
    <location>
        <begin position="22"/>
        <end position="1675"/>
    </location>
</feature>
<name>A0A1H8B526_9SPHN</name>
<dbReference type="RefSeq" id="WP_093664503.1">
    <property type="nucleotide sequence ID" value="NZ_FOCF01000002.1"/>
</dbReference>
<dbReference type="InterPro" id="IPR051172">
    <property type="entry name" value="Chlamydia_OmcB"/>
</dbReference>
<dbReference type="STRING" id="1166340.SAMN05192583_1168"/>
<accession>A0A1H8B526</accession>
<dbReference type="Proteomes" id="UP000199206">
    <property type="component" value="Unassembled WGS sequence"/>
</dbReference>
<proteinExistence type="predicted"/>
<organism evidence="3 4">
    <name type="scientific">Sphingomonas gellani</name>
    <dbReference type="NCBI Taxonomy" id="1166340"/>
    <lineage>
        <taxon>Bacteria</taxon>
        <taxon>Pseudomonadati</taxon>
        <taxon>Pseudomonadota</taxon>
        <taxon>Alphaproteobacteria</taxon>
        <taxon>Sphingomonadales</taxon>
        <taxon>Sphingomonadaceae</taxon>
        <taxon>Sphingomonas</taxon>
    </lineage>
</organism>
<evidence type="ECO:0000259" key="2">
    <source>
        <dbReference type="Pfam" id="PF01345"/>
    </source>
</evidence>
<dbReference type="PANTHER" id="PTHR34819">
    <property type="entry name" value="LARGE CYSTEINE-RICH PERIPLASMIC PROTEIN OMCB"/>
    <property type="match status" value="1"/>
</dbReference>
<keyword evidence="1" id="KW-0732">Signal</keyword>
<dbReference type="InterPro" id="IPR047589">
    <property type="entry name" value="DUF11_rpt"/>
</dbReference>
<keyword evidence="4" id="KW-1185">Reference proteome</keyword>
<sequence length="1675" mass="177529">MPIVRAILSTASAVLLTLAGAGVGADSPARGQTISNTARLTFSADGNQRSVSSNTVSLSLPRVTKPTRLTIRHPGPHYQLRGVGCTKTPTLTTTPSPVSDADLAETAPLVSAQEDDVLIFVLEAPAENKDPARQDTARIEFEAGRTRGEIVLTETSANSGVFAGGLPATAPGGEESCGILITRTTQVRVHYVGSDDSAPADGSVLIDPEGEVFDSRTGVPVDGAIVTLIDEDSGQPAAVVGDDGVSAYPSTVVTGSLVVDARGDRYQMGRGRFRFPLVAPGRYRLKVQPPPGYVAPSRATPAQIADLPEHRGRFRIMDASYGGVLIVEGVEPIRVDVPIDPPGADANLVLDKVASTHVAAFGDFVQYRLDLRNTGSTPARDVTIIDRLPPGLHLRPGSIRGLAEPQVTPDGRELRFAVPALAAGAATRVTYLVEVTAAAPTGDAINRATAVAPGLGASNEASAAVRITAPLFTDAMTITGRVTAGNCGDPASTLTGMAGIRLMLEDGSFVVTDRDGLYHLEGVRPGTHVVQVDRDSVPATHAPVVCGGDTRAAGDAASRFVTGGGGSLHRVDFQLRPTGAVATPRSLDTDGTPEAEALAAGNRADWLARAQPGIGWLFPEIDHNPRAPAVRVVIRHLPGQRVALRLNGAPVDPLRFEGTESDPARGVAISSWSGLSLHDRDNRLEARVLDAGGAVVATLDRTVHYANVAARASFVAAGLTLVADGLTRPLVAVRVTDRDGRPVRAGTPVPFRVEAPYLAWQEAATRTARPLSRPDADATVARVTGDAGLALIPLQPTRQAGLARIAVVTTDRGVEQVSDVRAWLAAPLRDWVVVGFGRGTIGHDALSHAAPLPSRARGPLNVDGQLALYAKGRIKGSWLLTTAYDSDRRRDPDRGLLGMIDPDRYYTVYGDGTLQGHDAATRGKLYVRLERREFYALYGDLETGLLDTRLTRYSRTVNGMKAEYAGRRVMFSAFAARDDSRYGRDEIQGNGLSGPYRLSVRDIVPNSDKLRLETRDRFRSERIVATRQLTRHLDYDIDSQAGTIRFREPILSRDAALNPNFIVVDYEVDAGTRKLAAGGRAALKIGRAEIGGSVLRDQGLAPGATIAGLDMKLQVAAGTTLRAEAASGGKGGVRDGGAWLAEVEHHGAAADVLAYARQQDARFGLGQQDARFGLGQQNAGEAGTRKVGADGRLRLGERLSLTASGWMQDQLGDGGRRVAGEARLEYRRTAGTVFAGVQFATDRGIGSGPDAAGTRTSRLLTLGGTQSLFDDRVKVDGQAQVAVGGHDESVDFPARQRIGVTWKLDDAVRLVAAHEDAVGQDFHAKTSRVGFDVAPWAGAHLLATLNQGGVSENAARTFAQYGLNQSLPIGKNWTVDATLDSSRTVAGRIDADDLLSRYHPPAGGGVIGSGIAAADALDGDFTAATLGASYRADRWSWTGRVEYRDGTRERRWGLTSNLVRTLGEGSTLASAVRAFRVRDALGATSSTATADLALALRPLGSRWSVLERFQLRGDAITAAGSSGNPLALPLLADGVARTMRAVNMMAVNYSINAAGEGRGFEASLFHGAKYVRGRYADETVEGLIDVIGVEVRQDLHPRVAVGVQASVRHSWSSNTLLVSAGPSVGVSPATNMWLTLGYNVSGYRDRDFDGDRWSRRGAYLTMRMKFDQSLLGGRR</sequence>